<feature type="domain" description="OmpR/PhoB-type" evidence="9">
    <location>
        <begin position="124"/>
        <end position="220"/>
    </location>
</feature>
<keyword evidence="3" id="KW-0805">Transcription regulation</keyword>
<dbReference type="InterPro" id="IPR011006">
    <property type="entry name" value="CheY-like_superfamily"/>
</dbReference>
<feature type="domain" description="Response regulatory" evidence="8">
    <location>
        <begin position="2"/>
        <end position="116"/>
    </location>
</feature>
<keyword evidence="11" id="KW-1185">Reference proteome</keyword>
<dbReference type="GO" id="GO:0005829">
    <property type="term" value="C:cytosol"/>
    <property type="evidence" value="ECO:0007669"/>
    <property type="project" value="TreeGrafter"/>
</dbReference>
<evidence type="ECO:0000256" key="2">
    <source>
        <dbReference type="ARBA" id="ARBA00023012"/>
    </source>
</evidence>
<dbReference type="AlphaFoldDB" id="A0A1L9NX34"/>
<evidence type="ECO:0000256" key="3">
    <source>
        <dbReference type="ARBA" id="ARBA00023015"/>
    </source>
</evidence>
<name>A0A1L9NX34_9RHOB</name>
<dbReference type="Pfam" id="PF00072">
    <property type="entry name" value="Response_reg"/>
    <property type="match status" value="1"/>
</dbReference>
<evidence type="ECO:0000259" key="9">
    <source>
        <dbReference type="PROSITE" id="PS51755"/>
    </source>
</evidence>
<keyword evidence="1 6" id="KW-0597">Phosphoprotein</keyword>
<dbReference type="InterPro" id="IPR001789">
    <property type="entry name" value="Sig_transdc_resp-reg_receiver"/>
</dbReference>
<sequence length="222" mass="24397">MRFAVVEDNQTLAKGIAHQLRDQGHGVDVLHDGAAALEFLLHDSADMVILDVNLPTLSGFEVLRSLRTAGKTMPIIMLTARGDLKDRVAGLDAGADDYLIKPFDMEELDARIRALIRRKPLDDGALVQIGVLSYDRTGRKLQVSGADISLTQRELAVFECLFERSGQLVSKTQIADHLYGIGAEVEERVIEVYVSRLRKKLSAAEIKIKAARGLGYMMAIPA</sequence>
<keyword evidence="2" id="KW-0902">Two-component regulatory system</keyword>
<dbReference type="GO" id="GO:0000156">
    <property type="term" value="F:phosphorelay response regulator activity"/>
    <property type="evidence" value="ECO:0007669"/>
    <property type="project" value="TreeGrafter"/>
</dbReference>
<dbReference type="Gene3D" id="3.40.50.2300">
    <property type="match status" value="1"/>
</dbReference>
<gene>
    <name evidence="10" type="primary">arlR</name>
    <name evidence="10" type="ORF">PFRI_20430</name>
</gene>
<evidence type="ECO:0000313" key="11">
    <source>
        <dbReference type="Proteomes" id="UP000184514"/>
    </source>
</evidence>
<dbReference type="Gene3D" id="1.10.10.10">
    <property type="entry name" value="Winged helix-like DNA-binding domain superfamily/Winged helix DNA-binding domain"/>
    <property type="match status" value="1"/>
</dbReference>
<accession>A0A1L9NX34</accession>
<dbReference type="InterPro" id="IPR036388">
    <property type="entry name" value="WH-like_DNA-bd_sf"/>
</dbReference>
<dbReference type="GO" id="GO:0006355">
    <property type="term" value="P:regulation of DNA-templated transcription"/>
    <property type="evidence" value="ECO:0007669"/>
    <property type="project" value="InterPro"/>
</dbReference>
<comment type="caution">
    <text evidence="10">The sequence shown here is derived from an EMBL/GenBank/DDBJ whole genome shotgun (WGS) entry which is preliminary data.</text>
</comment>
<evidence type="ECO:0000313" key="10">
    <source>
        <dbReference type="EMBL" id="OJI93742.1"/>
    </source>
</evidence>
<dbReference type="FunFam" id="3.40.50.2300:FF:000002">
    <property type="entry name" value="DNA-binding response regulator PhoP"/>
    <property type="match status" value="1"/>
</dbReference>
<evidence type="ECO:0000256" key="1">
    <source>
        <dbReference type="ARBA" id="ARBA00022553"/>
    </source>
</evidence>
<dbReference type="PANTHER" id="PTHR48111:SF1">
    <property type="entry name" value="TWO-COMPONENT RESPONSE REGULATOR ORR33"/>
    <property type="match status" value="1"/>
</dbReference>
<dbReference type="RefSeq" id="WP_072630620.1">
    <property type="nucleotide sequence ID" value="NZ_JABBAN010000090.1"/>
</dbReference>
<dbReference type="PROSITE" id="PS51755">
    <property type="entry name" value="OMPR_PHOB"/>
    <property type="match status" value="1"/>
</dbReference>
<dbReference type="Gene3D" id="6.10.250.690">
    <property type="match status" value="1"/>
</dbReference>
<reference evidence="10 11" key="1">
    <citation type="submission" date="2016-10" db="EMBL/GenBank/DDBJ databases">
        <title>Genome sequence of Planktotalea frisia SH6-1.</title>
        <authorList>
            <person name="Poehlein A."/>
            <person name="Bakenhus I."/>
            <person name="Voget S."/>
            <person name="Brinkhoff T."/>
            <person name="Simon M."/>
        </authorList>
    </citation>
    <scope>NUCLEOTIDE SEQUENCE [LARGE SCALE GENOMIC DNA]</scope>
    <source>
        <strain evidence="10 11">SH6-1</strain>
    </source>
</reference>
<dbReference type="InterPro" id="IPR001867">
    <property type="entry name" value="OmpR/PhoB-type_DNA-bd"/>
</dbReference>
<dbReference type="Proteomes" id="UP000184514">
    <property type="component" value="Unassembled WGS sequence"/>
</dbReference>
<dbReference type="CDD" id="cd00383">
    <property type="entry name" value="trans_reg_C"/>
    <property type="match status" value="1"/>
</dbReference>
<dbReference type="SMART" id="SM00448">
    <property type="entry name" value="REC"/>
    <property type="match status" value="1"/>
</dbReference>
<proteinExistence type="predicted"/>
<keyword evidence="5" id="KW-0804">Transcription</keyword>
<dbReference type="SMART" id="SM00862">
    <property type="entry name" value="Trans_reg_C"/>
    <property type="match status" value="1"/>
</dbReference>
<evidence type="ECO:0000259" key="8">
    <source>
        <dbReference type="PROSITE" id="PS50110"/>
    </source>
</evidence>
<evidence type="ECO:0000256" key="6">
    <source>
        <dbReference type="PROSITE-ProRule" id="PRU00169"/>
    </source>
</evidence>
<dbReference type="SUPFAM" id="SSF52172">
    <property type="entry name" value="CheY-like"/>
    <property type="match status" value="1"/>
</dbReference>
<dbReference type="GO" id="GO:0032993">
    <property type="term" value="C:protein-DNA complex"/>
    <property type="evidence" value="ECO:0007669"/>
    <property type="project" value="TreeGrafter"/>
</dbReference>
<protein>
    <submittedName>
        <fullName evidence="10">Response regulator ArlR</fullName>
    </submittedName>
</protein>
<dbReference type="PANTHER" id="PTHR48111">
    <property type="entry name" value="REGULATOR OF RPOS"/>
    <property type="match status" value="1"/>
</dbReference>
<dbReference type="OrthoDB" id="9802426at2"/>
<evidence type="ECO:0000256" key="5">
    <source>
        <dbReference type="ARBA" id="ARBA00023163"/>
    </source>
</evidence>
<feature type="DNA-binding region" description="OmpR/PhoB-type" evidence="7">
    <location>
        <begin position="124"/>
        <end position="220"/>
    </location>
</feature>
<evidence type="ECO:0000256" key="4">
    <source>
        <dbReference type="ARBA" id="ARBA00023125"/>
    </source>
</evidence>
<organism evidence="10 11">
    <name type="scientific">Planktotalea frisia</name>
    <dbReference type="NCBI Taxonomy" id="696762"/>
    <lineage>
        <taxon>Bacteria</taxon>
        <taxon>Pseudomonadati</taxon>
        <taxon>Pseudomonadota</taxon>
        <taxon>Alphaproteobacteria</taxon>
        <taxon>Rhodobacterales</taxon>
        <taxon>Paracoccaceae</taxon>
        <taxon>Planktotalea</taxon>
    </lineage>
</organism>
<evidence type="ECO:0000256" key="7">
    <source>
        <dbReference type="PROSITE-ProRule" id="PRU01091"/>
    </source>
</evidence>
<dbReference type="PROSITE" id="PS50110">
    <property type="entry name" value="RESPONSE_REGULATORY"/>
    <property type="match status" value="1"/>
</dbReference>
<dbReference type="Pfam" id="PF00486">
    <property type="entry name" value="Trans_reg_C"/>
    <property type="match status" value="1"/>
</dbReference>
<feature type="modified residue" description="4-aspartylphosphate" evidence="6">
    <location>
        <position position="51"/>
    </location>
</feature>
<dbReference type="STRING" id="696762.PFRI_20430"/>
<dbReference type="EMBL" id="MLCB01000133">
    <property type="protein sequence ID" value="OJI93742.1"/>
    <property type="molecule type" value="Genomic_DNA"/>
</dbReference>
<dbReference type="GO" id="GO:0000976">
    <property type="term" value="F:transcription cis-regulatory region binding"/>
    <property type="evidence" value="ECO:0007669"/>
    <property type="project" value="TreeGrafter"/>
</dbReference>
<keyword evidence="4 7" id="KW-0238">DNA-binding</keyword>
<dbReference type="InterPro" id="IPR039420">
    <property type="entry name" value="WalR-like"/>
</dbReference>